<keyword evidence="1" id="KW-0863">Zinc-finger</keyword>
<gene>
    <name evidence="3" type="ORF">PHPALM_3780</name>
</gene>
<keyword evidence="4" id="KW-1185">Reference proteome</keyword>
<keyword evidence="1" id="KW-0479">Metal-binding</keyword>
<dbReference type="PROSITE" id="PS50966">
    <property type="entry name" value="ZF_SWIM"/>
    <property type="match status" value="1"/>
</dbReference>
<keyword evidence="1" id="KW-0862">Zinc</keyword>
<evidence type="ECO:0000313" key="3">
    <source>
        <dbReference type="EMBL" id="POM78663.1"/>
    </source>
</evidence>
<dbReference type="InterPro" id="IPR007527">
    <property type="entry name" value="Znf_SWIM"/>
</dbReference>
<sequence length="126" mass="14253">MNRERGEVGIAAQKHTKCTIYKRCISARCMASGSKCSCRYKIVQCESNGYGCVHIQGAHTILEPEIPSPREAQLTVEMKMFAETKLSEDATIFPYVLFSLICEKVKDNFFRGSPPTQEQVQPFVKR</sequence>
<feature type="domain" description="SWIM-type" evidence="2">
    <location>
        <begin position="21"/>
        <end position="63"/>
    </location>
</feature>
<comment type="caution">
    <text evidence="3">The sequence shown here is derived from an EMBL/GenBank/DDBJ whole genome shotgun (WGS) entry which is preliminary data.</text>
</comment>
<evidence type="ECO:0000313" key="4">
    <source>
        <dbReference type="Proteomes" id="UP000237271"/>
    </source>
</evidence>
<reference evidence="3 4" key="1">
    <citation type="journal article" date="2017" name="Genome Biol. Evol.">
        <title>Phytophthora megakarya and P. palmivora, closely related causal agents of cacao black pod rot, underwent increases in genome sizes and gene numbers by different mechanisms.</title>
        <authorList>
            <person name="Ali S.S."/>
            <person name="Shao J."/>
            <person name="Lary D.J."/>
            <person name="Kronmiller B."/>
            <person name="Shen D."/>
            <person name="Strem M.D."/>
            <person name="Amoako-Attah I."/>
            <person name="Akrofi A.Y."/>
            <person name="Begoude B.A."/>
            <person name="Ten Hoopen G.M."/>
            <person name="Coulibaly K."/>
            <person name="Kebe B.I."/>
            <person name="Melnick R.L."/>
            <person name="Guiltinan M.J."/>
            <person name="Tyler B.M."/>
            <person name="Meinhardt L.W."/>
            <person name="Bailey B.A."/>
        </authorList>
    </citation>
    <scope>NUCLEOTIDE SEQUENCE [LARGE SCALE GENOMIC DNA]</scope>
    <source>
        <strain evidence="4">sbr112.9</strain>
    </source>
</reference>
<dbReference type="AlphaFoldDB" id="A0A2P4YLJ2"/>
<dbReference type="EMBL" id="NCKW01001940">
    <property type="protein sequence ID" value="POM78663.1"/>
    <property type="molecule type" value="Genomic_DNA"/>
</dbReference>
<organism evidence="3 4">
    <name type="scientific">Phytophthora palmivora</name>
    <dbReference type="NCBI Taxonomy" id="4796"/>
    <lineage>
        <taxon>Eukaryota</taxon>
        <taxon>Sar</taxon>
        <taxon>Stramenopiles</taxon>
        <taxon>Oomycota</taxon>
        <taxon>Peronosporomycetes</taxon>
        <taxon>Peronosporales</taxon>
        <taxon>Peronosporaceae</taxon>
        <taxon>Phytophthora</taxon>
    </lineage>
</organism>
<accession>A0A2P4YLJ2</accession>
<dbReference type="GO" id="GO:0008270">
    <property type="term" value="F:zinc ion binding"/>
    <property type="evidence" value="ECO:0007669"/>
    <property type="project" value="UniProtKB-KW"/>
</dbReference>
<evidence type="ECO:0000259" key="2">
    <source>
        <dbReference type="PROSITE" id="PS50966"/>
    </source>
</evidence>
<name>A0A2P4YLJ2_9STRA</name>
<evidence type="ECO:0000256" key="1">
    <source>
        <dbReference type="PROSITE-ProRule" id="PRU00325"/>
    </source>
</evidence>
<dbReference type="OrthoDB" id="10582262at2759"/>
<proteinExistence type="predicted"/>
<protein>
    <recommendedName>
        <fullName evidence="2">SWIM-type domain-containing protein</fullName>
    </recommendedName>
</protein>
<dbReference type="Proteomes" id="UP000237271">
    <property type="component" value="Unassembled WGS sequence"/>
</dbReference>